<dbReference type="Proteomes" id="UP000076079">
    <property type="component" value="Chromosome"/>
</dbReference>
<evidence type="ECO:0000313" key="2">
    <source>
        <dbReference type="EMBL" id="AMY07946.1"/>
    </source>
</evidence>
<evidence type="ECO:0000313" key="3">
    <source>
        <dbReference type="Proteomes" id="UP000076079"/>
    </source>
</evidence>
<protein>
    <submittedName>
        <fullName evidence="2">GDSL-like Lipase/Acylhydrolase</fullName>
    </submittedName>
</protein>
<dbReference type="PANTHER" id="PTHR30383">
    <property type="entry name" value="THIOESTERASE 1/PROTEASE 1/LYSOPHOSPHOLIPASE L1"/>
    <property type="match status" value="1"/>
</dbReference>
<dbReference type="STRING" id="1855912.LuPra_01130"/>
<name>A0A143PHQ0_LUTPR</name>
<organism evidence="2 3">
    <name type="scientific">Luteitalea pratensis</name>
    <dbReference type="NCBI Taxonomy" id="1855912"/>
    <lineage>
        <taxon>Bacteria</taxon>
        <taxon>Pseudomonadati</taxon>
        <taxon>Acidobacteriota</taxon>
        <taxon>Vicinamibacteria</taxon>
        <taxon>Vicinamibacterales</taxon>
        <taxon>Vicinamibacteraceae</taxon>
        <taxon>Luteitalea</taxon>
    </lineage>
</organism>
<dbReference type="AlphaFoldDB" id="A0A143PHQ0"/>
<dbReference type="Gene3D" id="3.40.50.1110">
    <property type="entry name" value="SGNH hydrolase"/>
    <property type="match status" value="1"/>
</dbReference>
<accession>A0A143PHQ0</accession>
<proteinExistence type="predicted"/>
<dbReference type="EMBL" id="CP015136">
    <property type="protein sequence ID" value="AMY07946.1"/>
    <property type="molecule type" value="Genomic_DNA"/>
</dbReference>
<dbReference type="PROSITE" id="PS51257">
    <property type="entry name" value="PROKAR_LIPOPROTEIN"/>
    <property type="match status" value="1"/>
</dbReference>
<dbReference type="InterPro" id="IPR013830">
    <property type="entry name" value="SGNH_hydro"/>
</dbReference>
<dbReference type="GO" id="GO:0016788">
    <property type="term" value="F:hydrolase activity, acting on ester bonds"/>
    <property type="evidence" value="ECO:0007669"/>
    <property type="project" value="UniProtKB-ARBA"/>
</dbReference>
<reference evidence="2 3" key="1">
    <citation type="journal article" date="2016" name="Genome Announc.">
        <title>First Complete Genome Sequence of a Subdivision 6 Acidobacterium Strain.</title>
        <authorList>
            <person name="Huang S."/>
            <person name="Vieira S."/>
            <person name="Bunk B."/>
            <person name="Riedel T."/>
            <person name="Sproer C."/>
            <person name="Overmann J."/>
        </authorList>
    </citation>
    <scope>NUCLEOTIDE SEQUENCE [LARGE SCALE GENOMIC DNA]</scope>
    <source>
        <strain evidence="3">DSM 100886 HEG_-6_39</strain>
    </source>
</reference>
<dbReference type="KEGG" id="abac:LuPra_01130"/>
<keyword evidence="3" id="KW-1185">Reference proteome</keyword>
<keyword evidence="2" id="KW-0378">Hydrolase</keyword>
<sequence>MLRLLVLVLTTIVASACAEVAFRWHVWRRFELKFPPWTDNLVRLPAPQVFELKPNATGVFPGGVDPTRTFPYRTNAHGLRDRDRSGKKLGTKRVLVIGDSYTWGYAVAEEEAYPQVAERLLKERGHPDIEVINGGVPDYNSRQERQLLERLLPVYEPDAVVLSYVMNDAEPSTALPTPPDETYRHANSWFLAELAEVANRHLFKRRVFETNKDTVSGAYLEGFASSSSKWKDSKQAMREMRDLCAAARIPFVVVILPDFTQDFGDRYGFQPIHDAVASWGRELNVPVHDLLIPLRGEDHQSLSVPWDGHPNAEAHRRLAEFLVGRILEAPGLSTDRHR</sequence>
<gene>
    <name evidence="2" type="ORF">LuPra_01130</name>
</gene>
<evidence type="ECO:0000259" key="1">
    <source>
        <dbReference type="Pfam" id="PF13472"/>
    </source>
</evidence>
<feature type="domain" description="SGNH hydrolase-type esterase" evidence="1">
    <location>
        <begin position="96"/>
        <end position="317"/>
    </location>
</feature>
<dbReference type="SUPFAM" id="SSF52266">
    <property type="entry name" value="SGNH hydrolase"/>
    <property type="match status" value="1"/>
</dbReference>
<dbReference type="InterPro" id="IPR051532">
    <property type="entry name" value="Ester_Hydrolysis_Enzymes"/>
</dbReference>
<dbReference type="Pfam" id="PF13472">
    <property type="entry name" value="Lipase_GDSL_2"/>
    <property type="match status" value="1"/>
</dbReference>
<dbReference type="InterPro" id="IPR036514">
    <property type="entry name" value="SGNH_hydro_sf"/>
</dbReference>
<reference evidence="3" key="2">
    <citation type="submission" date="2016-04" db="EMBL/GenBank/DDBJ databases">
        <title>First Complete Genome Sequence of a Subdivision 6 Acidobacterium.</title>
        <authorList>
            <person name="Huang S."/>
            <person name="Vieira S."/>
            <person name="Bunk B."/>
            <person name="Riedel T."/>
            <person name="Sproeer C."/>
            <person name="Overmann J."/>
        </authorList>
    </citation>
    <scope>NUCLEOTIDE SEQUENCE [LARGE SCALE GENOMIC DNA]</scope>
    <source>
        <strain evidence="3">DSM 100886 HEG_-6_39</strain>
    </source>
</reference>